<dbReference type="HOGENOM" id="CLU_3202369_0_0_4"/>
<organism evidence="2 3">
    <name type="scientific">Neisseria bacilliformis ATCC BAA-1200</name>
    <dbReference type="NCBI Taxonomy" id="888742"/>
    <lineage>
        <taxon>Bacteria</taxon>
        <taxon>Pseudomonadati</taxon>
        <taxon>Pseudomonadota</taxon>
        <taxon>Betaproteobacteria</taxon>
        <taxon>Neisseriales</taxon>
        <taxon>Neisseriaceae</taxon>
        <taxon>Neisseria</taxon>
    </lineage>
</organism>
<comment type="caution">
    <text evidence="2">The sequence shown here is derived from an EMBL/GenBank/DDBJ whole genome shotgun (WGS) entry which is preliminary data.</text>
</comment>
<reference evidence="2 3" key="1">
    <citation type="submission" date="2011-02" db="EMBL/GenBank/DDBJ databases">
        <authorList>
            <person name="Muzny D."/>
            <person name="Qin X."/>
            <person name="Deng J."/>
            <person name="Jiang H."/>
            <person name="Liu Y."/>
            <person name="Qu J."/>
            <person name="Song X.-Z."/>
            <person name="Zhang L."/>
            <person name="Thornton R."/>
            <person name="Coyle M."/>
            <person name="Francisco L."/>
            <person name="Jackson L."/>
            <person name="Javaid M."/>
            <person name="Korchina V."/>
            <person name="Kovar C."/>
            <person name="Mata R."/>
            <person name="Mathew T."/>
            <person name="Ngo R."/>
            <person name="Nguyen L."/>
            <person name="Nguyen N."/>
            <person name="Okwuonu G."/>
            <person name="Ongeri F."/>
            <person name="Pham C."/>
            <person name="Simmons D."/>
            <person name="Wilczek-Boney K."/>
            <person name="Hale W."/>
            <person name="Jakkamsetti A."/>
            <person name="Pham P."/>
            <person name="Ruth R."/>
            <person name="San Lucas F."/>
            <person name="Warren J."/>
            <person name="Zhang J."/>
            <person name="Zhao Z."/>
            <person name="Zhou C."/>
            <person name="Zhu D."/>
            <person name="Lee S."/>
            <person name="Bess C."/>
            <person name="Blankenburg K."/>
            <person name="Forbes L."/>
            <person name="Fu Q."/>
            <person name="Gubbala S."/>
            <person name="Hirani K."/>
            <person name="Jayaseelan J.C."/>
            <person name="Lara F."/>
            <person name="Munidasa M."/>
            <person name="Palculict T."/>
            <person name="Patil S."/>
            <person name="Pu L.-L."/>
            <person name="Saada N."/>
            <person name="Tang L."/>
            <person name="Weissenberger G."/>
            <person name="Zhu Y."/>
            <person name="Hemphill L."/>
            <person name="Shang Y."/>
            <person name="Youmans B."/>
            <person name="Ayvaz T."/>
            <person name="Ross M."/>
            <person name="Santibanez J."/>
            <person name="Aqrawi P."/>
            <person name="Gross S."/>
            <person name="Joshi V."/>
            <person name="Fowler G."/>
            <person name="Nazareth L."/>
            <person name="Reid J."/>
            <person name="Worley K."/>
            <person name="Petrosino J."/>
            <person name="Highlander S."/>
            <person name="Gibbs R."/>
        </authorList>
    </citation>
    <scope>NUCLEOTIDE SEQUENCE [LARGE SCALE GENOMIC DNA]</scope>
    <source>
        <strain evidence="2 3">ATCC BAA-1200</strain>
    </source>
</reference>
<dbReference type="EMBL" id="AFAY01000007">
    <property type="protein sequence ID" value="EGF11794.1"/>
    <property type="molecule type" value="Genomic_DNA"/>
</dbReference>
<dbReference type="AlphaFoldDB" id="F2B9Q9"/>
<evidence type="ECO:0000313" key="3">
    <source>
        <dbReference type="Proteomes" id="UP000004105"/>
    </source>
</evidence>
<keyword evidence="3" id="KW-1185">Reference proteome</keyword>
<gene>
    <name evidence="2" type="ORF">HMPREF9123_0431</name>
</gene>
<name>F2B9Q9_9NEIS</name>
<proteinExistence type="predicted"/>
<feature type="region of interest" description="Disordered" evidence="1">
    <location>
        <begin position="1"/>
        <end position="45"/>
    </location>
</feature>
<dbReference type="Proteomes" id="UP000004105">
    <property type="component" value="Unassembled WGS sequence"/>
</dbReference>
<protein>
    <submittedName>
        <fullName evidence="2">Uncharacterized protein</fullName>
    </submittedName>
</protein>
<accession>F2B9Q9</accession>
<evidence type="ECO:0000313" key="2">
    <source>
        <dbReference type="EMBL" id="EGF11794.1"/>
    </source>
</evidence>
<sequence length="45" mass="4954">MQGVSPKQRTRSLLHNKSAPFPPIPNRVRGCATHPTHGFSDGLCR</sequence>
<evidence type="ECO:0000256" key="1">
    <source>
        <dbReference type="SAM" id="MobiDB-lite"/>
    </source>
</evidence>